<reference evidence="1" key="1">
    <citation type="submission" date="2018-06" db="EMBL/GenBank/DDBJ databases">
        <authorList>
            <person name="Zhirakovskaya E."/>
        </authorList>
    </citation>
    <scope>NUCLEOTIDE SEQUENCE</scope>
</reference>
<evidence type="ECO:0000313" key="1">
    <source>
        <dbReference type="EMBL" id="VAV91735.1"/>
    </source>
</evidence>
<proteinExistence type="predicted"/>
<gene>
    <name evidence="1" type="ORF">MNBD_ALPHA05-2474</name>
</gene>
<sequence>MKNLMSCTALVSGLLCNSAFAQSDTQTVSPATKDVITVTALRREQSPQDVSVALTVL</sequence>
<organism evidence="1">
    <name type="scientific">hydrothermal vent metagenome</name>
    <dbReference type="NCBI Taxonomy" id="652676"/>
    <lineage>
        <taxon>unclassified sequences</taxon>
        <taxon>metagenomes</taxon>
        <taxon>ecological metagenomes</taxon>
    </lineage>
</organism>
<feature type="non-terminal residue" evidence="1">
    <location>
        <position position="57"/>
    </location>
</feature>
<accession>A0A3B0S9H7</accession>
<name>A0A3B0S9H7_9ZZZZ</name>
<dbReference type="EMBL" id="UOEH01000069">
    <property type="protein sequence ID" value="VAV91735.1"/>
    <property type="molecule type" value="Genomic_DNA"/>
</dbReference>
<dbReference type="AlphaFoldDB" id="A0A3B0S9H7"/>
<protein>
    <submittedName>
        <fullName evidence="1">Uncharacterized protein</fullName>
    </submittedName>
</protein>